<organism evidence="1 2">
    <name type="scientific">Vibrio cholerae</name>
    <dbReference type="NCBI Taxonomy" id="666"/>
    <lineage>
        <taxon>Bacteria</taxon>
        <taxon>Pseudomonadati</taxon>
        <taxon>Pseudomonadota</taxon>
        <taxon>Gammaproteobacteria</taxon>
        <taxon>Vibrionales</taxon>
        <taxon>Vibrionaceae</taxon>
        <taxon>Vibrio</taxon>
    </lineage>
</organism>
<reference evidence="1 2" key="1">
    <citation type="submission" date="2015-07" db="EMBL/GenBank/DDBJ databases">
        <authorList>
            <consortium name="Pathogen Informatics"/>
        </authorList>
    </citation>
    <scope>NUCLEOTIDE SEQUENCE [LARGE SCALE GENOMIC DNA]</scope>
    <source>
        <strain evidence="1 2">A316</strain>
    </source>
</reference>
<name>A0A655WX41_VIBCL</name>
<protein>
    <submittedName>
        <fullName evidence="1">Uncharacterized protein</fullName>
    </submittedName>
</protein>
<proteinExistence type="predicted"/>
<dbReference type="Proteomes" id="UP000041770">
    <property type="component" value="Unassembled WGS sequence"/>
</dbReference>
<gene>
    <name evidence="1" type="ORF">ERS013200_00305</name>
</gene>
<dbReference type="EMBL" id="CWQY01000001">
    <property type="protein sequence ID" value="CSB99811.1"/>
    <property type="molecule type" value="Genomic_DNA"/>
</dbReference>
<dbReference type="AlphaFoldDB" id="A0A655WX41"/>
<evidence type="ECO:0000313" key="1">
    <source>
        <dbReference type="EMBL" id="CSB99811.1"/>
    </source>
</evidence>
<evidence type="ECO:0000313" key="2">
    <source>
        <dbReference type="Proteomes" id="UP000041770"/>
    </source>
</evidence>
<sequence>MQRRYAVHRIRADHTQVGHAHHAVEAFFDDRELLLFRHITRPFGTHLLQETVVDLVNDLHVAWQQALDQRLTPRFQCFWQQSVVGVSKSVRTDRPRRFPRHQLLIDQNAHQLRNRDGWVRIVKLNGFVFRQIRQRVPCRLVATQNIAHRRCTVEILLHQTQGFAFFVVVIRIQDFGDVACIDQRVLRFKVVTVIEAF</sequence>
<accession>A0A655WX41</accession>